<dbReference type="RefSeq" id="WP_367639851.1">
    <property type="nucleotide sequence ID" value="NZ_JBFNQN010000013.1"/>
</dbReference>
<dbReference type="EMBL" id="JBFNQN010000013">
    <property type="protein sequence ID" value="MEW9266712.1"/>
    <property type="molecule type" value="Genomic_DNA"/>
</dbReference>
<protein>
    <submittedName>
        <fullName evidence="3">DUF6458 family protein</fullName>
    </submittedName>
</protein>
<comment type="caution">
    <text evidence="3">The sequence shown here is derived from an EMBL/GenBank/DDBJ whole genome shotgun (WGS) entry which is preliminary data.</text>
</comment>
<evidence type="ECO:0000259" key="2">
    <source>
        <dbReference type="Pfam" id="PF20059"/>
    </source>
</evidence>
<feature type="transmembrane region" description="Helical" evidence="1">
    <location>
        <begin position="32"/>
        <end position="50"/>
    </location>
</feature>
<dbReference type="Pfam" id="PF20059">
    <property type="entry name" value="DUF6458"/>
    <property type="match status" value="1"/>
</dbReference>
<evidence type="ECO:0000256" key="1">
    <source>
        <dbReference type="SAM" id="Phobius"/>
    </source>
</evidence>
<reference evidence="3 4" key="1">
    <citation type="submission" date="2024-07" db="EMBL/GenBank/DDBJ databases">
        <authorList>
            <person name="Thanompreechachai J."/>
            <person name="Duangmal K."/>
        </authorList>
    </citation>
    <scope>NUCLEOTIDE SEQUENCE [LARGE SCALE GENOMIC DNA]</scope>
    <source>
        <strain evidence="3 4">KCTC 19886</strain>
    </source>
</reference>
<keyword evidence="4" id="KW-1185">Reference proteome</keyword>
<gene>
    <name evidence="3" type="ORF">AB1207_18330</name>
</gene>
<keyword evidence="1" id="KW-0472">Membrane</keyword>
<evidence type="ECO:0000313" key="3">
    <source>
        <dbReference type="EMBL" id="MEW9266712.1"/>
    </source>
</evidence>
<sequence length="98" mass="10571">MHLTNHSFLFTVGAVLAFAVHVDVAAIDLTAVGWVFMVVAVLATVLEVAARRTRTRAVPSQGLAQPVPARVPPARVTPSMAPWETREFRAVQRPVGES</sequence>
<keyword evidence="1" id="KW-0812">Transmembrane</keyword>
<keyword evidence="1" id="KW-1133">Transmembrane helix</keyword>
<name>A0ABV3PBW7_9ACTN</name>
<evidence type="ECO:0000313" key="4">
    <source>
        <dbReference type="Proteomes" id="UP001555826"/>
    </source>
</evidence>
<organism evidence="3 4">
    <name type="scientific">Kineococcus endophyticus</name>
    <dbReference type="NCBI Taxonomy" id="1181883"/>
    <lineage>
        <taxon>Bacteria</taxon>
        <taxon>Bacillati</taxon>
        <taxon>Actinomycetota</taxon>
        <taxon>Actinomycetes</taxon>
        <taxon>Kineosporiales</taxon>
        <taxon>Kineosporiaceae</taxon>
        <taxon>Kineococcus</taxon>
    </lineage>
</organism>
<accession>A0ABV3PBW7</accession>
<dbReference type="Proteomes" id="UP001555826">
    <property type="component" value="Unassembled WGS sequence"/>
</dbReference>
<feature type="domain" description="DUF6458" evidence="2">
    <location>
        <begin position="7"/>
        <end position="57"/>
    </location>
</feature>
<dbReference type="InterPro" id="IPR045597">
    <property type="entry name" value="DUF6458"/>
</dbReference>
<proteinExistence type="predicted"/>